<evidence type="ECO:0000256" key="1">
    <source>
        <dbReference type="SAM" id="Phobius"/>
    </source>
</evidence>
<keyword evidence="1" id="KW-1133">Transmembrane helix</keyword>
<evidence type="ECO:0000313" key="2">
    <source>
        <dbReference type="EMBL" id="URW80984.1"/>
    </source>
</evidence>
<protein>
    <submittedName>
        <fullName evidence="2">Uncharacterized protein</fullName>
    </submittedName>
</protein>
<dbReference type="EMBL" id="CP098400">
    <property type="protein sequence ID" value="URW80984.1"/>
    <property type="molecule type" value="Genomic_DNA"/>
</dbReference>
<dbReference type="SUPFAM" id="SSF54427">
    <property type="entry name" value="NTF2-like"/>
    <property type="match status" value="1"/>
</dbReference>
<name>A0A9J6ZU05_9BACT</name>
<dbReference type="RefSeq" id="WP_250725501.1">
    <property type="nucleotide sequence ID" value="NZ_CP098400.1"/>
</dbReference>
<sequence>MRLITNIIKAFFLLFAGLFIFFMLKMDKPGAVNYPFSQASSVEIQSISATISKLQQVYQLRDVSKIDDCINNTMDSSSIFILGTSPNEIFRGKQGASNLLWGDWKYWGDVRFDLNRLCVDTIGQNIAYVVFPGTVKIDIWGMTFPLQVSGVMLNIDERWVFTKMQFQYALNTNYIVFAKIAAIGTLCALVLLSIMLLVCLAYSRNKVD</sequence>
<dbReference type="InterPro" id="IPR032710">
    <property type="entry name" value="NTF2-like_dom_sf"/>
</dbReference>
<feature type="transmembrane region" description="Helical" evidence="1">
    <location>
        <begin position="7"/>
        <end position="24"/>
    </location>
</feature>
<gene>
    <name evidence="2" type="ORF">M9189_06420</name>
</gene>
<keyword evidence="3" id="KW-1185">Reference proteome</keyword>
<feature type="transmembrane region" description="Helical" evidence="1">
    <location>
        <begin position="174"/>
        <end position="202"/>
    </location>
</feature>
<organism evidence="2 3">
    <name type="scientific">Xiashengella succiniciproducens</name>
    <dbReference type="NCBI Taxonomy" id="2949635"/>
    <lineage>
        <taxon>Bacteria</taxon>
        <taxon>Pseudomonadati</taxon>
        <taxon>Bacteroidota</taxon>
        <taxon>Bacteroidia</taxon>
        <taxon>Marinilabiliales</taxon>
        <taxon>Marinilabiliaceae</taxon>
        <taxon>Xiashengella</taxon>
    </lineage>
</organism>
<accession>A0A9J6ZU05</accession>
<dbReference type="AlphaFoldDB" id="A0A9J6ZU05"/>
<reference evidence="2" key="1">
    <citation type="submission" date="2022-05" db="EMBL/GenBank/DDBJ databases">
        <authorList>
            <person name="Sun X."/>
        </authorList>
    </citation>
    <scope>NUCLEOTIDE SEQUENCE</scope>
    <source>
        <strain evidence="2">Ai-910</strain>
    </source>
</reference>
<proteinExistence type="predicted"/>
<reference evidence="2" key="2">
    <citation type="submission" date="2022-06" db="EMBL/GenBank/DDBJ databases">
        <title>Xiashengella guii gen. nov. sp. nov., a bacterium isolated form anaerobic digestion tank.</title>
        <authorList>
            <person name="Huang H."/>
        </authorList>
    </citation>
    <scope>NUCLEOTIDE SEQUENCE</scope>
    <source>
        <strain evidence="2">Ai-910</strain>
    </source>
</reference>
<keyword evidence="1" id="KW-0812">Transmembrane</keyword>
<evidence type="ECO:0000313" key="3">
    <source>
        <dbReference type="Proteomes" id="UP001056426"/>
    </source>
</evidence>
<dbReference type="KEGG" id="alkq:M9189_06420"/>
<keyword evidence="1" id="KW-0472">Membrane</keyword>
<dbReference type="Proteomes" id="UP001056426">
    <property type="component" value="Chromosome"/>
</dbReference>